<dbReference type="SUPFAM" id="SSF53328">
    <property type="entry name" value="Formyltransferase"/>
    <property type="match status" value="1"/>
</dbReference>
<evidence type="ECO:0000256" key="4">
    <source>
        <dbReference type="ARBA" id="ARBA00022917"/>
    </source>
</evidence>
<sequence length="311" mass="34972">MQNNSRKIKIIFCGMPDMATVCLNNLVQKDFEISAVIPPPNSNPTSGGFIKFAKSLALEVFEYGENPNTKEMIEKIAAKNADIGVICSFNHKLSKDFLNTTKMGYINCHPSLLPMYRGANPYFHIINNGEKTTGVTLHFADENFDTGEIIAQKGFLVGEKETIGTLFNRSNFMIADMLVNVLNMFQDTGKMNSKPQPEGEYKKAPKVQNEIKINLESGVVATERLIRAANPFYNAYLNFRNSPARILCTDYKIQKHDLETGIITKVTQEMIEISAKDGFIYPKCIQCGSWGIFDAPDFIKVFRPNMGEFFN</sequence>
<evidence type="ECO:0000256" key="1">
    <source>
        <dbReference type="ARBA" id="ARBA00010699"/>
    </source>
</evidence>
<dbReference type="InterPro" id="IPR036477">
    <property type="entry name" value="Formyl_transf_N_sf"/>
</dbReference>
<dbReference type="Proteomes" id="UP000886865">
    <property type="component" value="Unassembled WGS sequence"/>
</dbReference>
<proteinExistence type="inferred from homology"/>
<comment type="caution">
    <text evidence="7">The sequence shown here is derived from an EMBL/GenBank/DDBJ whole genome shotgun (WGS) entry which is preliminary data.</text>
</comment>
<dbReference type="Pfam" id="PF02911">
    <property type="entry name" value="Formyl_trans_C"/>
    <property type="match status" value="1"/>
</dbReference>
<keyword evidence="4" id="KW-0648">Protein biosynthesis</keyword>
<evidence type="ECO:0000313" key="8">
    <source>
        <dbReference type="Proteomes" id="UP000886865"/>
    </source>
</evidence>
<dbReference type="Gene3D" id="3.40.50.12230">
    <property type="match status" value="1"/>
</dbReference>
<dbReference type="InterPro" id="IPR002376">
    <property type="entry name" value="Formyl_transf_N"/>
</dbReference>
<dbReference type="InterPro" id="IPR011034">
    <property type="entry name" value="Formyl_transferase-like_C_sf"/>
</dbReference>
<name>A0A9D1JYS4_9BACT</name>
<dbReference type="Pfam" id="PF00551">
    <property type="entry name" value="Formyl_trans_N"/>
    <property type="match status" value="1"/>
</dbReference>
<reference evidence="7" key="1">
    <citation type="submission" date="2020-10" db="EMBL/GenBank/DDBJ databases">
        <authorList>
            <person name="Gilroy R."/>
        </authorList>
    </citation>
    <scope>NUCLEOTIDE SEQUENCE</scope>
    <source>
        <strain evidence="7">CHK152-2871</strain>
    </source>
</reference>
<dbReference type="PANTHER" id="PTHR11138:SF5">
    <property type="entry name" value="METHIONYL-TRNA FORMYLTRANSFERASE, MITOCHONDRIAL"/>
    <property type="match status" value="1"/>
</dbReference>
<dbReference type="InterPro" id="IPR041711">
    <property type="entry name" value="Met-tRNA-FMT_N"/>
</dbReference>
<dbReference type="SUPFAM" id="SSF50486">
    <property type="entry name" value="FMT C-terminal domain-like"/>
    <property type="match status" value="1"/>
</dbReference>
<organism evidence="7 8">
    <name type="scientific">Candidatus Galligastranaerophilus intestinavium</name>
    <dbReference type="NCBI Taxonomy" id="2840836"/>
    <lineage>
        <taxon>Bacteria</taxon>
        <taxon>Candidatus Galligastranaerophilus</taxon>
    </lineage>
</organism>
<dbReference type="EMBL" id="DVJQ01000040">
    <property type="protein sequence ID" value="HIS74273.1"/>
    <property type="molecule type" value="Genomic_DNA"/>
</dbReference>
<evidence type="ECO:0000256" key="2">
    <source>
        <dbReference type="ARBA" id="ARBA00012261"/>
    </source>
</evidence>
<comment type="similarity">
    <text evidence="1">Belongs to the Fmt family.</text>
</comment>
<feature type="domain" description="Formyl transferase C-terminal" evidence="6">
    <location>
        <begin position="209"/>
        <end position="301"/>
    </location>
</feature>
<dbReference type="InterPro" id="IPR005793">
    <property type="entry name" value="Formyl_trans_C"/>
</dbReference>
<accession>A0A9D1JYS4</accession>
<dbReference type="EC" id="2.1.2.9" evidence="2"/>
<dbReference type="GO" id="GO:0005829">
    <property type="term" value="C:cytosol"/>
    <property type="evidence" value="ECO:0007669"/>
    <property type="project" value="TreeGrafter"/>
</dbReference>
<reference evidence="7" key="2">
    <citation type="journal article" date="2021" name="PeerJ">
        <title>Extensive microbial diversity within the chicken gut microbiome revealed by metagenomics and culture.</title>
        <authorList>
            <person name="Gilroy R."/>
            <person name="Ravi A."/>
            <person name="Getino M."/>
            <person name="Pursley I."/>
            <person name="Horton D.L."/>
            <person name="Alikhan N.F."/>
            <person name="Baker D."/>
            <person name="Gharbi K."/>
            <person name="Hall N."/>
            <person name="Watson M."/>
            <person name="Adriaenssens E.M."/>
            <person name="Foster-Nyarko E."/>
            <person name="Jarju S."/>
            <person name="Secka A."/>
            <person name="Antonio M."/>
            <person name="Oren A."/>
            <person name="Chaudhuri R.R."/>
            <person name="La Ragione R."/>
            <person name="Hildebrand F."/>
            <person name="Pallen M.J."/>
        </authorList>
    </citation>
    <scope>NUCLEOTIDE SEQUENCE</scope>
    <source>
        <strain evidence="7">CHK152-2871</strain>
    </source>
</reference>
<feature type="domain" description="Formyl transferase N-terminal" evidence="5">
    <location>
        <begin position="68"/>
        <end position="181"/>
    </location>
</feature>
<protein>
    <recommendedName>
        <fullName evidence="2">methionyl-tRNA formyltransferase</fullName>
        <ecNumber evidence="2">2.1.2.9</ecNumber>
    </recommendedName>
</protein>
<gene>
    <name evidence="7" type="ORF">IAA86_04550</name>
</gene>
<evidence type="ECO:0000313" key="7">
    <source>
        <dbReference type="EMBL" id="HIS74273.1"/>
    </source>
</evidence>
<dbReference type="PANTHER" id="PTHR11138">
    <property type="entry name" value="METHIONYL-TRNA FORMYLTRANSFERASE"/>
    <property type="match status" value="1"/>
</dbReference>
<dbReference type="GO" id="GO:0004479">
    <property type="term" value="F:methionyl-tRNA formyltransferase activity"/>
    <property type="evidence" value="ECO:0007669"/>
    <property type="project" value="UniProtKB-EC"/>
</dbReference>
<dbReference type="CDD" id="cd08646">
    <property type="entry name" value="FMT_core_Met-tRNA-FMT_N"/>
    <property type="match status" value="1"/>
</dbReference>
<dbReference type="AlphaFoldDB" id="A0A9D1JYS4"/>
<keyword evidence="3" id="KW-0808">Transferase</keyword>
<evidence type="ECO:0000259" key="6">
    <source>
        <dbReference type="Pfam" id="PF02911"/>
    </source>
</evidence>
<evidence type="ECO:0000256" key="3">
    <source>
        <dbReference type="ARBA" id="ARBA00022679"/>
    </source>
</evidence>
<evidence type="ECO:0000259" key="5">
    <source>
        <dbReference type="Pfam" id="PF00551"/>
    </source>
</evidence>